<dbReference type="AlphaFoldDB" id="D1YVB4"/>
<dbReference type="eggNOG" id="arCOG12572">
    <property type="taxonomic scope" value="Archaea"/>
</dbReference>
<dbReference type="InParanoid" id="D1YVB4"/>
<accession>D1YVB4</accession>
<name>D1YVB4_METPS</name>
<proteinExistence type="predicted"/>
<protein>
    <submittedName>
        <fullName evidence="1">Uncharacterized protein</fullName>
    </submittedName>
</protein>
<dbReference type="EMBL" id="AP011532">
    <property type="protein sequence ID" value="BAI60386.1"/>
    <property type="molecule type" value="Genomic_DNA"/>
</dbReference>
<dbReference type="OrthoDB" id="376895at2157"/>
<gene>
    <name evidence="1" type="ordered locus">MCP_0314</name>
</gene>
<dbReference type="STRING" id="304371.MCP_0314"/>
<dbReference type="Proteomes" id="UP000001882">
    <property type="component" value="Chromosome"/>
</dbReference>
<reference evidence="1 2" key="2">
    <citation type="journal article" date="2008" name="Int. J. Syst. Evol. Microbiol.">
        <title>Methanocella paludicola gen. nov., sp. nov., a methane-producing archaeon, the first isolate of the lineage 'Rice Cluster I', and proposal of the new archaeal order Methanocellales ord. nov.</title>
        <authorList>
            <person name="Sakai S."/>
            <person name="Imachi H."/>
            <person name="Hanada S."/>
            <person name="Ohashi A."/>
            <person name="Harada H."/>
            <person name="Kamagata Y."/>
        </authorList>
    </citation>
    <scope>NUCLEOTIDE SEQUENCE [LARGE SCALE GENOMIC DNA]</scope>
    <source>
        <strain evidence="2">DSM 17711 / JCM 13418 / NBRC 101707 / SANAE</strain>
    </source>
</reference>
<reference evidence="2" key="3">
    <citation type="journal article" date="2011" name="PLoS ONE">
        <title>Genome sequence of a mesophilic hydrogenotrophic methanogen Methanocella paludicola, the first cultivated representative of the order Methanocellales.</title>
        <authorList>
            <person name="Sakai S."/>
            <person name="Takaki Y."/>
            <person name="Shimamura S."/>
            <person name="Sekine M."/>
            <person name="Tajima T."/>
            <person name="Kosugi H."/>
            <person name="Ichikawa N."/>
            <person name="Tasumi E."/>
            <person name="Hiraki A.T."/>
            <person name="Shimizu A."/>
            <person name="Kato Y."/>
            <person name="Nishiko R."/>
            <person name="Mori K."/>
            <person name="Fujita N."/>
            <person name="Imachi H."/>
            <person name="Takai K."/>
        </authorList>
    </citation>
    <scope>NUCLEOTIDE SEQUENCE [LARGE SCALE GENOMIC DNA]</scope>
    <source>
        <strain evidence="2">DSM 17711 / JCM 13418 / NBRC 101707 / SANAE</strain>
    </source>
</reference>
<evidence type="ECO:0000313" key="2">
    <source>
        <dbReference type="Proteomes" id="UP000001882"/>
    </source>
</evidence>
<keyword evidence="2" id="KW-1185">Reference proteome</keyword>
<reference evidence="1 2" key="1">
    <citation type="journal article" date="2007" name="Appl. Environ. Microbiol.">
        <title>Isolation of key methanogens for global methane emission from rice paddy fields: a novel isolate affiliated with the clone cluster rice cluster I.</title>
        <authorList>
            <person name="Sakai S."/>
            <person name="Imachi H."/>
            <person name="Sekiguchi Y."/>
            <person name="Ohashi A."/>
            <person name="Harada H."/>
            <person name="Kamagata Y."/>
        </authorList>
    </citation>
    <scope>NUCLEOTIDE SEQUENCE [LARGE SCALE GENOMIC DNA]</scope>
    <source>
        <strain evidence="2">DSM 17711 / JCM 13418 / NBRC 101707 / SANAE</strain>
    </source>
</reference>
<sequence>MKRFVRSPEGQELAMLCLDFGYKLADRPGDLTRPQINFLALALSDRLERINLARSDRPGVNKIVFVDDDEDEEE</sequence>
<evidence type="ECO:0000313" key="1">
    <source>
        <dbReference type="EMBL" id="BAI60386.1"/>
    </source>
</evidence>
<dbReference type="KEGG" id="mpd:MCP_0314"/>
<dbReference type="GeneID" id="8680442"/>
<organism evidence="1 2">
    <name type="scientific">Methanocella paludicola (strain DSM 17711 / JCM 13418 / NBRC 101707 / SANAE)</name>
    <dbReference type="NCBI Taxonomy" id="304371"/>
    <lineage>
        <taxon>Archaea</taxon>
        <taxon>Methanobacteriati</taxon>
        <taxon>Methanobacteriota</taxon>
        <taxon>Stenosarchaea group</taxon>
        <taxon>Methanomicrobia</taxon>
        <taxon>Methanocellales</taxon>
        <taxon>Methanocellaceae</taxon>
        <taxon>Methanocella</taxon>
    </lineage>
</organism>
<dbReference type="RefSeq" id="WP_012899066.1">
    <property type="nucleotide sequence ID" value="NC_013665.1"/>
</dbReference>